<dbReference type="FunFam" id="1.10.12.10:FF:000001">
    <property type="entry name" value="Probable enoyl-CoA hydratase, mitochondrial"/>
    <property type="match status" value="1"/>
</dbReference>
<dbReference type="InterPro" id="IPR029045">
    <property type="entry name" value="ClpP/crotonase-like_dom_sf"/>
</dbReference>
<dbReference type="CDD" id="cd06558">
    <property type="entry name" value="crotonase-like"/>
    <property type="match status" value="1"/>
</dbReference>
<dbReference type="InterPro" id="IPR001753">
    <property type="entry name" value="Enoyl-CoA_hydra/iso"/>
</dbReference>
<dbReference type="EMBL" id="VCLB01000006">
    <property type="protein sequence ID" value="TNB47725.1"/>
    <property type="molecule type" value="Genomic_DNA"/>
</dbReference>
<dbReference type="GO" id="GO:0006635">
    <property type="term" value="P:fatty acid beta-oxidation"/>
    <property type="evidence" value="ECO:0007669"/>
    <property type="project" value="TreeGrafter"/>
</dbReference>
<keyword evidence="4" id="KW-0413">Isomerase</keyword>
<organism evidence="4 5">
    <name type="scientific">Martelella lutilitoris</name>
    <dbReference type="NCBI Taxonomy" id="2583532"/>
    <lineage>
        <taxon>Bacteria</taxon>
        <taxon>Pseudomonadati</taxon>
        <taxon>Pseudomonadota</taxon>
        <taxon>Alphaproteobacteria</taxon>
        <taxon>Hyphomicrobiales</taxon>
        <taxon>Aurantimonadaceae</taxon>
        <taxon>Martelella</taxon>
    </lineage>
</organism>
<evidence type="ECO:0000256" key="1">
    <source>
        <dbReference type="ARBA" id="ARBA00005254"/>
    </source>
</evidence>
<proteinExistence type="inferred from homology"/>
<gene>
    <name evidence="4" type="ORF">FF124_12855</name>
</gene>
<dbReference type="GO" id="GO:0016853">
    <property type="term" value="F:isomerase activity"/>
    <property type="evidence" value="ECO:0007669"/>
    <property type="project" value="UniProtKB-KW"/>
</dbReference>
<dbReference type="RefSeq" id="WP_138748885.1">
    <property type="nucleotide sequence ID" value="NZ_VCLB01000006.1"/>
</dbReference>
<evidence type="ECO:0000313" key="4">
    <source>
        <dbReference type="EMBL" id="TNB47725.1"/>
    </source>
</evidence>
<keyword evidence="2" id="KW-0456">Lyase</keyword>
<name>A0A5C4JQH9_9HYPH</name>
<dbReference type="PROSITE" id="PS00166">
    <property type="entry name" value="ENOYL_COA_HYDRATASE"/>
    <property type="match status" value="1"/>
</dbReference>
<dbReference type="PANTHER" id="PTHR11941:SF54">
    <property type="entry name" value="ENOYL-COA HYDRATASE, MITOCHONDRIAL"/>
    <property type="match status" value="1"/>
</dbReference>
<dbReference type="OrthoDB" id="9775794at2"/>
<accession>A0A5C4JQH9</accession>
<dbReference type="Gene3D" id="1.10.12.10">
    <property type="entry name" value="Lyase 2-enoyl-coa Hydratase, Chain A, domain 2"/>
    <property type="match status" value="1"/>
</dbReference>
<evidence type="ECO:0000256" key="3">
    <source>
        <dbReference type="RuleBase" id="RU003707"/>
    </source>
</evidence>
<dbReference type="InterPro" id="IPR014748">
    <property type="entry name" value="Enoyl-CoA_hydra_C"/>
</dbReference>
<dbReference type="Proteomes" id="UP000307874">
    <property type="component" value="Unassembled WGS sequence"/>
</dbReference>
<dbReference type="GO" id="GO:0016836">
    <property type="term" value="F:hydro-lyase activity"/>
    <property type="evidence" value="ECO:0007669"/>
    <property type="project" value="UniProtKB-ARBA"/>
</dbReference>
<evidence type="ECO:0000256" key="2">
    <source>
        <dbReference type="ARBA" id="ARBA00023239"/>
    </source>
</evidence>
<dbReference type="SUPFAM" id="SSF52096">
    <property type="entry name" value="ClpP/crotonase"/>
    <property type="match status" value="1"/>
</dbReference>
<dbReference type="AlphaFoldDB" id="A0A5C4JQH9"/>
<dbReference type="PANTHER" id="PTHR11941">
    <property type="entry name" value="ENOYL-COA HYDRATASE-RELATED"/>
    <property type="match status" value="1"/>
</dbReference>
<comment type="caution">
    <text evidence="4">The sequence shown here is derived from an EMBL/GenBank/DDBJ whole genome shotgun (WGS) entry which is preliminary data.</text>
</comment>
<reference evidence="4 5" key="1">
    <citation type="submission" date="2019-06" db="EMBL/GenBank/DDBJ databases">
        <title>Martelella lutilitoris sp. nov., isolated from a tidal mudflat.</title>
        <authorList>
            <person name="Kim Y.-J."/>
        </authorList>
    </citation>
    <scope>NUCLEOTIDE SEQUENCE [LARGE SCALE GENOMIC DNA]</scope>
    <source>
        <strain evidence="4 5">GH2-6</strain>
    </source>
</reference>
<dbReference type="InterPro" id="IPR018376">
    <property type="entry name" value="Enoyl-CoA_hyd/isom_CS"/>
</dbReference>
<dbReference type="Pfam" id="PF00378">
    <property type="entry name" value="ECH_1"/>
    <property type="match status" value="1"/>
</dbReference>
<sequence>MAEYETIRFRQDGPKAYLTFNRPDVLNALNNHLISEALDAVSRLSADTRVLVVRGAGGKAFAAGADLREMQKRTQWSEIDFGARRLLARKLETAPFPTVAAIDGFALGGGLELALACHLRIASANAVVGLPETRIGILPANGGTARLTRLVGRGRAMRMILLGERIDASEAERFGILDWVVDGDAFDGAIEALADRLSKLAPVSVRAVIDTVSRSADMTVDHAIDYEHRWFQICLASAGKKEGVAAFLEKREPQFGPQPESDRF</sequence>
<dbReference type="Gene3D" id="3.90.226.10">
    <property type="entry name" value="2-enoyl-CoA Hydratase, Chain A, domain 1"/>
    <property type="match status" value="1"/>
</dbReference>
<keyword evidence="5" id="KW-1185">Reference proteome</keyword>
<protein>
    <submittedName>
        <fullName evidence="4">Enoyl-CoA hydratase/isomerase family protein</fullName>
    </submittedName>
</protein>
<comment type="similarity">
    <text evidence="1 3">Belongs to the enoyl-CoA hydratase/isomerase family.</text>
</comment>
<evidence type="ECO:0000313" key="5">
    <source>
        <dbReference type="Proteomes" id="UP000307874"/>
    </source>
</evidence>